<dbReference type="GO" id="GO:0003700">
    <property type="term" value="F:DNA-binding transcription factor activity"/>
    <property type="evidence" value="ECO:0007669"/>
    <property type="project" value="InterPro"/>
</dbReference>
<dbReference type="Proteomes" id="UP000823896">
    <property type="component" value="Unassembled WGS sequence"/>
</dbReference>
<evidence type="ECO:0000313" key="4">
    <source>
        <dbReference type="EMBL" id="HJC36695.1"/>
    </source>
</evidence>
<comment type="caution">
    <text evidence="4">The sequence shown here is derived from an EMBL/GenBank/DDBJ whole genome shotgun (WGS) entry which is preliminary data.</text>
</comment>
<dbReference type="SUPFAM" id="SSF100950">
    <property type="entry name" value="NagB/RpiA/CoA transferase-like"/>
    <property type="match status" value="1"/>
</dbReference>
<evidence type="ECO:0000259" key="3">
    <source>
        <dbReference type="PROSITE" id="PS51000"/>
    </source>
</evidence>
<evidence type="ECO:0000256" key="1">
    <source>
        <dbReference type="ARBA" id="ARBA00023015"/>
    </source>
</evidence>
<name>A0A9D2NSS2_9FIRM</name>
<keyword evidence="1" id="KW-0805">Transcription regulation</keyword>
<dbReference type="PROSITE" id="PS51000">
    <property type="entry name" value="HTH_DEOR_2"/>
    <property type="match status" value="1"/>
</dbReference>
<dbReference type="PANTHER" id="PTHR30363">
    <property type="entry name" value="HTH-TYPE TRANSCRIPTIONAL REGULATOR SRLR-RELATED"/>
    <property type="match status" value="1"/>
</dbReference>
<dbReference type="AlphaFoldDB" id="A0A9D2NSS2"/>
<dbReference type="InterPro" id="IPR036390">
    <property type="entry name" value="WH_DNA-bd_sf"/>
</dbReference>
<dbReference type="EMBL" id="DWWM01000041">
    <property type="protein sequence ID" value="HJC36695.1"/>
    <property type="molecule type" value="Genomic_DNA"/>
</dbReference>
<dbReference type="Pfam" id="PF00455">
    <property type="entry name" value="DeoRC"/>
    <property type="match status" value="1"/>
</dbReference>
<keyword evidence="2" id="KW-0804">Transcription</keyword>
<dbReference type="PANTHER" id="PTHR30363:SF44">
    <property type="entry name" value="AGA OPERON TRANSCRIPTIONAL REPRESSOR-RELATED"/>
    <property type="match status" value="1"/>
</dbReference>
<accession>A0A9D2NSS2</accession>
<reference evidence="4" key="1">
    <citation type="journal article" date="2021" name="PeerJ">
        <title>Extensive microbial diversity within the chicken gut microbiome revealed by metagenomics and culture.</title>
        <authorList>
            <person name="Gilroy R."/>
            <person name="Ravi A."/>
            <person name="Getino M."/>
            <person name="Pursley I."/>
            <person name="Horton D.L."/>
            <person name="Alikhan N.F."/>
            <person name="Baker D."/>
            <person name="Gharbi K."/>
            <person name="Hall N."/>
            <person name="Watson M."/>
            <person name="Adriaenssens E.M."/>
            <person name="Foster-Nyarko E."/>
            <person name="Jarju S."/>
            <person name="Secka A."/>
            <person name="Antonio M."/>
            <person name="Oren A."/>
            <person name="Chaudhuri R.R."/>
            <person name="La Ragione R."/>
            <person name="Hildebrand F."/>
            <person name="Pallen M.J."/>
        </authorList>
    </citation>
    <scope>NUCLEOTIDE SEQUENCE</scope>
    <source>
        <strain evidence="4">CHK187-11901</strain>
    </source>
</reference>
<organism evidence="4 5">
    <name type="scientific">Candidatus Merdibacter merdavium</name>
    <dbReference type="NCBI Taxonomy" id="2838692"/>
    <lineage>
        <taxon>Bacteria</taxon>
        <taxon>Bacillati</taxon>
        <taxon>Bacillota</taxon>
        <taxon>Erysipelotrichia</taxon>
        <taxon>Erysipelotrichales</taxon>
        <taxon>Erysipelotrichaceae</taxon>
        <taxon>Merdibacter</taxon>
    </lineage>
</organism>
<dbReference type="InterPro" id="IPR014036">
    <property type="entry name" value="DeoR-like_C"/>
</dbReference>
<evidence type="ECO:0000313" key="5">
    <source>
        <dbReference type="Proteomes" id="UP000823896"/>
    </source>
</evidence>
<protein>
    <submittedName>
        <fullName evidence="4">DeoR/GlpR family DNA-binding transcription regulator</fullName>
    </submittedName>
</protein>
<feature type="domain" description="HTH deoR-type" evidence="3">
    <location>
        <begin position="1"/>
        <end position="57"/>
    </location>
</feature>
<dbReference type="SMART" id="SM00420">
    <property type="entry name" value="HTH_DEOR"/>
    <property type="match status" value="1"/>
</dbReference>
<reference evidence="4" key="2">
    <citation type="submission" date="2021-04" db="EMBL/GenBank/DDBJ databases">
        <authorList>
            <person name="Gilroy R."/>
        </authorList>
    </citation>
    <scope>NUCLEOTIDE SEQUENCE</scope>
    <source>
        <strain evidence="4">CHK187-11901</strain>
    </source>
</reference>
<dbReference type="SUPFAM" id="SSF46785">
    <property type="entry name" value="Winged helix' DNA-binding domain"/>
    <property type="match status" value="1"/>
</dbReference>
<dbReference type="GO" id="GO:0003677">
    <property type="term" value="F:DNA binding"/>
    <property type="evidence" value="ECO:0007669"/>
    <property type="project" value="UniProtKB-KW"/>
</dbReference>
<sequence length="250" mass="28112">MEQRRSEIVAFVNERESVTFAQLKERFPAVSEMTLRTDLKVLDQNRQLVRIHGGAKSIDQVVGNDDVLKKRFVRNTEAKREIAKKALAFVEANRTIFFDSGSTTTMLAHILKDQPDMFFTSGLTCAIEMARLKQPHISLVGGSVNCRSLSVNGSEAIQSLQKVNFDIAFIGVTRFDQETGFTCESLEDALLKRTVIERTKKIIVLMDSSKIDQRGTYTICQLQDAHAVICDNELPQAFKEECEELGVAVY</sequence>
<dbReference type="InterPro" id="IPR037171">
    <property type="entry name" value="NagB/RpiA_transferase-like"/>
</dbReference>
<dbReference type="InterPro" id="IPR001034">
    <property type="entry name" value="DeoR_HTH"/>
</dbReference>
<dbReference type="SMART" id="SM01134">
    <property type="entry name" value="DeoRC"/>
    <property type="match status" value="1"/>
</dbReference>
<gene>
    <name evidence="4" type="ORF">H9702_06145</name>
</gene>
<dbReference type="Pfam" id="PF08220">
    <property type="entry name" value="HTH_DeoR"/>
    <property type="match status" value="1"/>
</dbReference>
<proteinExistence type="predicted"/>
<dbReference type="InterPro" id="IPR050313">
    <property type="entry name" value="Carb_Metab_HTH_regulators"/>
</dbReference>
<evidence type="ECO:0000256" key="2">
    <source>
        <dbReference type="ARBA" id="ARBA00023163"/>
    </source>
</evidence>
<dbReference type="Gene3D" id="3.40.50.1360">
    <property type="match status" value="1"/>
</dbReference>
<keyword evidence="4" id="KW-0238">DNA-binding</keyword>